<keyword evidence="2" id="KW-0812">Transmembrane</keyword>
<evidence type="ECO:0000256" key="2">
    <source>
        <dbReference type="SAM" id="Phobius"/>
    </source>
</evidence>
<evidence type="ECO:0000313" key="5">
    <source>
        <dbReference type="Proteomes" id="UP000009022"/>
    </source>
</evidence>
<evidence type="ECO:0000256" key="1">
    <source>
        <dbReference type="SAM" id="MobiDB-lite"/>
    </source>
</evidence>
<dbReference type="AlphaFoldDB" id="B3S5V0"/>
<evidence type="ECO:0000313" key="4">
    <source>
        <dbReference type="EMBL" id="EDV21857.1"/>
    </source>
</evidence>
<feature type="region of interest" description="Disordered" evidence="1">
    <location>
        <begin position="137"/>
        <end position="175"/>
    </location>
</feature>
<sequence length="346" mass="39182">MTMNRDTNYMKTILMINLLVFSTVEGKTVTQTVSEFSCPTNCRCHKRQIFCKTIADVSLKSIGNDVQTLAIRQEILCTNEKVIALLKQAAKVSTKLAIECRDSKTSVGKMLILHVNKYEHRNMNSQDFAQINSRIKRSLHDKSDSRPNAKPLPKADRNYSSNKAQHSSPKTLGDNSNSSYSSNILFIIIFSIFSVLLIGILTYCRWKIKRDCVDSGQEANPSLTRSNVNTSTFRRQDHVPPPSYEATRNLSTGAAVDCEQIDASVTGRANSPLGGIESQQQSIDQACMIRENSAHHIIVNRVQDELYKFLRFHWKWNKIYGVIPIYYSNSERHLPMLLPNTTFTDP</sequence>
<feature type="transmembrane region" description="Helical" evidence="2">
    <location>
        <begin position="184"/>
        <end position="204"/>
    </location>
</feature>
<dbReference type="KEGG" id="tad:TRIADDRAFT_59483"/>
<accession>B3S5V0</accession>
<organism evidence="4 5">
    <name type="scientific">Trichoplax adhaerens</name>
    <name type="common">Trichoplax reptans</name>
    <dbReference type="NCBI Taxonomy" id="10228"/>
    <lineage>
        <taxon>Eukaryota</taxon>
        <taxon>Metazoa</taxon>
        <taxon>Placozoa</taxon>
        <taxon>Uniplacotomia</taxon>
        <taxon>Trichoplacea</taxon>
        <taxon>Trichoplacidae</taxon>
        <taxon>Trichoplax</taxon>
    </lineage>
</organism>
<keyword evidence="3" id="KW-0732">Signal</keyword>
<name>B3S5V0_TRIAD</name>
<evidence type="ECO:0008006" key="6">
    <source>
        <dbReference type="Google" id="ProtNLM"/>
    </source>
</evidence>
<dbReference type="InParanoid" id="B3S5V0"/>
<feature type="compositionally biased region" description="Polar residues" evidence="1">
    <location>
        <begin position="158"/>
        <end position="174"/>
    </location>
</feature>
<keyword evidence="2" id="KW-1133">Transmembrane helix</keyword>
<keyword evidence="5" id="KW-1185">Reference proteome</keyword>
<dbReference type="HOGENOM" id="CLU_802492_0_0_1"/>
<dbReference type="GeneID" id="6756812"/>
<dbReference type="CTD" id="6756812"/>
<feature type="chain" id="PRO_5002798516" description="LRRCT domain-containing protein" evidence="3">
    <location>
        <begin position="27"/>
        <end position="346"/>
    </location>
</feature>
<feature type="compositionally biased region" description="Basic and acidic residues" evidence="1">
    <location>
        <begin position="138"/>
        <end position="157"/>
    </location>
</feature>
<dbReference type="EMBL" id="DS985251">
    <property type="protein sequence ID" value="EDV21857.1"/>
    <property type="molecule type" value="Genomic_DNA"/>
</dbReference>
<keyword evidence="2" id="KW-0472">Membrane</keyword>
<protein>
    <recommendedName>
        <fullName evidence="6">LRRCT domain-containing protein</fullName>
    </recommendedName>
</protein>
<proteinExistence type="predicted"/>
<feature type="signal peptide" evidence="3">
    <location>
        <begin position="1"/>
        <end position="26"/>
    </location>
</feature>
<reference evidence="4 5" key="1">
    <citation type="journal article" date="2008" name="Nature">
        <title>The Trichoplax genome and the nature of placozoans.</title>
        <authorList>
            <person name="Srivastava M."/>
            <person name="Begovic E."/>
            <person name="Chapman J."/>
            <person name="Putnam N.H."/>
            <person name="Hellsten U."/>
            <person name="Kawashima T."/>
            <person name="Kuo A."/>
            <person name="Mitros T."/>
            <person name="Salamov A."/>
            <person name="Carpenter M.L."/>
            <person name="Signorovitch A.Y."/>
            <person name="Moreno M.A."/>
            <person name="Kamm K."/>
            <person name="Grimwood J."/>
            <person name="Schmutz J."/>
            <person name="Shapiro H."/>
            <person name="Grigoriev I.V."/>
            <person name="Buss L.W."/>
            <person name="Schierwater B."/>
            <person name="Dellaporta S.L."/>
            <person name="Rokhsar D.S."/>
        </authorList>
    </citation>
    <scope>NUCLEOTIDE SEQUENCE [LARGE SCALE GENOMIC DNA]</scope>
    <source>
        <strain evidence="4 5">Grell-BS-1999</strain>
    </source>
</reference>
<evidence type="ECO:0000256" key="3">
    <source>
        <dbReference type="SAM" id="SignalP"/>
    </source>
</evidence>
<dbReference type="RefSeq" id="XP_002115494.1">
    <property type="nucleotide sequence ID" value="XM_002115458.1"/>
</dbReference>
<dbReference type="Proteomes" id="UP000009022">
    <property type="component" value="Unassembled WGS sequence"/>
</dbReference>
<gene>
    <name evidence="4" type="ORF">TRIADDRAFT_59483</name>
</gene>